<dbReference type="HAMAP" id="MF_00249">
    <property type="entry name" value="HslU"/>
    <property type="match status" value="1"/>
</dbReference>
<evidence type="ECO:0000256" key="6">
    <source>
        <dbReference type="SAM" id="MobiDB-lite"/>
    </source>
</evidence>
<dbReference type="AlphaFoldDB" id="A0A402CT27"/>
<feature type="binding site" evidence="5">
    <location>
        <position position="372"/>
    </location>
    <ligand>
        <name>ATP</name>
        <dbReference type="ChEBI" id="CHEBI:30616"/>
    </ligand>
</feature>
<dbReference type="OrthoDB" id="9804062at2"/>
<dbReference type="GO" id="GO:0036402">
    <property type="term" value="F:proteasome-activating activity"/>
    <property type="evidence" value="ECO:0007669"/>
    <property type="project" value="UniProtKB-UniRule"/>
</dbReference>
<evidence type="ECO:0000256" key="5">
    <source>
        <dbReference type="HAMAP-Rule" id="MF_00249"/>
    </source>
</evidence>
<dbReference type="InterPro" id="IPR050052">
    <property type="entry name" value="ATP-dep_Clp_protease_ClpX"/>
</dbReference>
<sequence length="494" mass="55230">MEDLTPREIVAELDKYIVGQSAAKRAVAIALRNRYRRRLLPAEMREDVIPKNILMIGPTGVGKTEIARRLAVLARAPFVKVEATKFTEVGYVGRDVDSMVRDLVQVSLRLVEKEKTDEVREQAEKRAVDRIVDVLQPRRAEKPARANSGGPSIIQSDNMMDALNQLFSRSESTSKPAATPTQDDPTDEDEALRKKRHDQEARVRDLLRNQITSGVKDDDTIEIEVEEAAPAPFMQVMTPGQMGENDMQDMLGSLMPKKRKKRTLTIKEAKEHFTNEEARAMIDQDQLTREAITRAEQSGIIFVDEMDKIAGRHGSGGGSGPDVSREGVQRDILPIIEGSTVQTKQGPVKTDFILFIAAGAFHLSKPSDLIPELQGRLPIRVELESLTQEDFQRILVEPRNALVKQYQALLATEGLTVEFTDDAVAELARLAAEVNAQMENIGARRLHTIMERLLDELSFDASELEEKSVTIDAEYVKNKLAGIVKNEDLSRYIL</sequence>
<feature type="binding site" evidence="5">
    <location>
        <position position="444"/>
    </location>
    <ligand>
        <name>ATP</name>
        <dbReference type="ChEBI" id="CHEBI:30616"/>
    </ligand>
</feature>
<accession>A0A402CT27</accession>
<keyword evidence="3 5" id="KW-0067">ATP-binding</keyword>
<dbReference type="Gene3D" id="1.10.8.60">
    <property type="match status" value="1"/>
</dbReference>
<dbReference type="SUPFAM" id="SSF52540">
    <property type="entry name" value="P-loop containing nucleoside triphosphate hydrolases"/>
    <property type="match status" value="1"/>
</dbReference>
<dbReference type="InterPro" id="IPR004491">
    <property type="entry name" value="HslU"/>
</dbReference>
<dbReference type="InterPro" id="IPR003593">
    <property type="entry name" value="AAA+_ATPase"/>
</dbReference>
<dbReference type="SMART" id="SM01086">
    <property type="entry name" value="ClpB_D2-small"/>
    <property type="match status" value="1"/>
</dbReference>
<dbReference type="KEGG" id="ccot:CCAX7_29340"/>
<evidence type="ECO:0000256" key="3">
    <source>
        <dbReference type="ARBA" id="ARBA00022840"/>
    </source>
</evidence>
<dbReference type="SMART" id="SM00382">
    <property type="entry name" value="AAA"/>
    <property type="match status" value="1"/>
</dbReference>
<dbReference type="FunFam" id="3.40.50.300:FF:000220">
    <property type="entry name" value="ATP-dependent protease ATPase subunit HslU"/>
    <property type="match status" value="1"/>
</dbReference>
<keyword evidence="8" id="KW-1185">Reference proteome</keyword>
<comment type="subcellular location">
    <subcellularLocation>
        <location evidence="5">Cytoplasm</location>
    </subcellularLocation>
</comment>
<comment type="subunit">
    <text evidence="5">A double ring-shaped homohexamer of HslV is capped on each side by a ring-shaped HslU homohexamer. The assembly of the HslU/HslV complex is dependent on binding of ATP.</text>
</comment>
<evidence type="ECO:0000256" key="2">
    <source>
        <dbReference type="ARBA" id="ARBA00022741"/>
    </source>
</evidence>
<proteinExistence type="inferred from homology"/>
<dbReference type="GO" id="GO:0009376">
    <property type="term" value="C:HslUV protease complex"/>
    <property type="evidence" value="ECO:0007669"/>
    <property type="project" value="UniProtKB-UniRule"/>
</dbReference>
<dbReference type="Pfam" id="PF07724">
    <property type="entry name" value="AAA_2"/>
    <property type="match status" value="1"/>
</dbReference>
<name>A0A402CT27_9BACT</name>
<reference evidence="7 8" key="1">
    <citation type="journal article" date="2019" name="Int. J. Syst. Evol. Microbiol.">
        <title>Capsulimonas corticalis gen. nov., sp. nov., an aerobic capsulated bacterium, of a novel bacterial order, Capsulimonadales ord. nov., of the class Armatimonadia of the phylum Armatimonadetes.</title>
        <authorList>
            <person name="Li J."/>
            <person name="Kudo C."/>
            <person name="Tonouchi A."/>
        </authorList>
    </citation>
    <scope>NUCLEOTIDE SEQUENCE [LARGE SCALE GENOMIC DNA]</scope>
    <source>
        <strain evidence="7 8">AX-7</strain>
    </source>
</reference>
<dbReference type="PANTHER" id="PTHR48102">
    <property type="entry name" value="ATP-DEPENDENT CLP PROTEASE ATP-BINDING SUBUNIT CLPX-LIKE, MITOCHONDRIAL-RELATED"/>
    <property type="match status" value="1"/>
</dbReference>
<organism evidence="7 8">
    <name type="scientific">Capsulimonas corticalis</name>
    <dbReference type="NCBI Taxonomy" id="2219043"/>
    <lineage>
        <taxon>Bacteria</taxon>
        <taxon>Bacillati</taxon>
        <taxon>Armatimonadota</taxon>
        <taxon>Armatimonadia</taxon>
        <taxon>Capsulimonadales</taxon>
        <taxon>Capsulimonadaceae</taxon>
        <taxon>Capsulimonas</taxon>
    </lineage>
</organism>
<feature type="binding site" evidence="5">
    <location>
        <position position="304"/>
    </location>
    <ligand>
        <name>ATP</name>
        <dbReference type="ChEBI" id="CHEBI:30616"/>
    </ligand>
</feature>
<comment type="similarity">
    <text evidence="1 5">Belongs to the ClpX chaperone family. HslU subfamily.</text>
</comment>
<dbReference type="InterPro" id="IPR019489">
    <property type="entry name" value="Clp_ATPase_C"/>
</dbReference>
<keyword evidence="2 5" id="KW-0547">Nucleotide-binding</keyword>
<dbReference type="InterPro" id="IPR003959">
    <property type="entry name" value="ATPase_AAA_core"/>
</dbReference>
<dbReference type="Proteomes" id="UP000287394">
    <property type="component" value="Chromosome"/>
</dbReference>
<evidence type="ECO:0000256" key="1">
    <source>
        <dbReference type="ARBA" id="ARBA00009771"/>
    </source>
</evidence>
<keyword evidence="5" id="KW-0963">Cytoplasm</keyword>
<comment type="function">
    <text evidence="5">ATPase subunit of a proteasome-like degradation complex; this subunit has chaperone activity. The binding of ATP and its subsequent hydrolysis by HslU are essential for unfolding of protein substrates subsequently hydrolyzed by HslV. HslU recognizes the N-terminal part of its protein substrates and unfolds these before they are guided to HslV for hydrolysis.</text>
</comment>
<protein>
    <recommendedName>
        <fullName evidence="5">ATP-dependent protease ATPase subunit HslU</fullName>
    </recommendedName>
    <alternativeName>
        <fullName evidence="5">Unfoldase HslU</fullName>
    </alternativeName>
</protein>
<dbReference type="GO" id="GO:0043335">
    <property type="term" value="P:protein unfolding"/>
    <property type="evidence" value="ECO:0007669"/>
    <property type="project" value="UniProtKB-UniRule"/>
</dbReference>
<dbReference type="Gene3D" id="3.40.50.300">
    <property type="entry name" value="P-loop containing nucleotide triphosphate hydrolases"/>
    <property type="match status" value="2"/>
</dbReference>
<gene>
    <name evidence="7" type="primary">clpY</name>
    <name evidence="5" type="synonym">hslU</name>
    <name evidence="7" type="ORF">CCAX7_29340</name>
</gene>
<dbReference type="FunCoup" id="A0A402CT27">
    <property type="interactions" value="56"/>
</dbReference>
<dbReference type="GO" id="GO:0005524">
    <property type="term" value="F:ATP binding"/>
    <property type="evidence" value="ECO:0007669"/>
    <property type="project" value="UniProtKB-UniRule"/>
</dbReference>
<keyword evidence="7" id="KW-0645">Protease</keyword>
<dbReference type="GO" id="GO:0016887">
    <property type="term" value="F:ATP hydrolysis activity"/>
    <property type="evidence" value="ECO:0007669"/>
    <property type="project" value="InterPro"/>
</dbReference>
<dbReference type="InterPro" id="IPR027417">
    <property type="entry name" value="P-loop_NTPase"/>
</dbReference>
<feature type="region of interest" description="Disordered" evidence="6">
    <location>
        <begin position="169"/>
        <end position="201"/>
    </location>
</feature>
<evidence type="ECO:0000313" key="8">
    <source>
        <dbReference type="Proteomes" id="UP000287394"/>
    </source>
</evidence>
<keyword evidence="7" id="KW-0378">Hydrolase</keyword>
<dbReference type="Pfam" id="PF00004">
    <property type="entry name" value="AAA"/>
    <property type="match status" value="1"/>
</dbReference>
<feature type="binding site" evidence="5">
    <location>
        <position position="18"/>
    </location>
    <ligand>
        <name>ATP</name>
        <dbReference type="ChEBI" id="CHEBI:30616"/>
    </ligand>
</feature>
<dbReference type="NCBIfam" id="TIGR00390">
    <property type="entry name" value="hslU"/>
    <property type="match status" value="1"/>
</dbReference>
<evidence type="ECO:0000313" key="7">
    <source>
        <dbReference type="EMBL" id="BDI30883.1"/>
    </source>
</evidence>
<dbReference type="GO" id="GO:0008233">
    <property type="term" value="F:peptidase activity"/>
    <property type="evidence" value="ECO:0007669"/>
    <property type="project" value="UniProtKB-KW"/>
</dbReference>
<dbReference type="RefSeq" id="WP_119320535.1">
    <property type="nucleotide sequence ID" value="NZ_AP025739.1"/>
</dbReference>
<dbReference type="NCBIfam" id="NF003544">
    <property type="entry name" value="PRK05201.1"/>
    <property type="match status" value="1"/>
</dbReference>
<dbReference type="EMBL" id="AP025739">
    <property type="protein sequence ID" value="BDI30883.1"/>
    <property type="molecule type" value="Genomic_DNA"/>
</dbReference>
<dbReference type="PANTHER" id="PTHR48102:SF3">
    <property type="entry name" value="ATP-DEPENDENT PROTEASE ATPASE SUBUNIT HSLU"/>
    <property type="match status" value="1"/>
</dbReference>
<keyword evidence="4 5" id="KW-0143">Chaperone</keyword>
<evidence type="ECO:0000256" key="4">
    <source>
        <dbReference type="ARBA" id="ARBA00023186"/>
    </source>
</evidence>
<feature type="binding site" evidence="5">
    <location>
        <begin position="60"/>
        <end position="65"/>
    </location>
    <ligand>
        <name>ATP</name>
        <dbReference type="ChEBI" id="CHEBI:30616"/>
    </ligand>
</feature>